<dbReference type="InterPro" id="IPR025949">
    <property type="entry name" value="PapC-like_C"/>
</dbReference>
<accession>A0AAU7T1T7</accession>
<comment type="subcellular location">
    <subcellularLocation>
        <location evidence="1 9">Cell outer membrane</location>
        <topology evidence="1 9">Multi-pass membrane protein</topology>
    </subcellularLocation>
</comment>
<dbReference type="Pfam" id="PF13954">
    <property type="entry name" value="PapC_N"/>
    <property type="match status" value="1"/>
</dbReference>
<reference evidence="13" key="1">
    <citation type="submission" date="2024-06" db="EMBL/GenBank/DDBJ databases">
        <authorList>
            <person name="Song Z."/>
        </authorList>
    </citation>
    <scope>NUCLEOTIDE SEQUENCE</scope>
    <source>
        <strain evidence="13">A1-4-2</strain>
        <plasmid evidence="13">unnamed1</plasmid>
    </source>
</reference>
<keyword evidence="13" id="KW-0614">Plasmid</keyword>
<dbReference type="InterPro" id="IPR025885">
    <property type="entry name" value="PapC_N"/>
</dbReference>
<evidence type="ECO:0000259" key="11">
    <source>
        <dbReference type="Pfam" id="PF13953"/>
    </source>
</evidence>
<dbReference type="AlphaFoldDB" id="A0AAU7T1T7"/>
<dbReference type="Gene3D" id="2.60.40.3110">
    <property type="match status" value="1"/>
</dbReference>
<feature type="domain" description="PapC N-terminal" evidence="12">
    <location>
        <begin position="55"/>
        <end position="203"/>
    </location>
</feature>
<evidence type="ECO:0000313" key="13">
    <source>
        <dbReference type="EMBL" id="XBU17251.1"/>
    </source>
</evidence>
<dbReference type="PROSITE" id="PS01151">
    <property type="entry name" value="FIMBRIAL_USHER"/>
    <property type="match status" value="1"/>
</dbReference>
<comment type="similarity">
    <text evidence="2 9">Belongs to the fimbrial export usher family.</text>
</comment>
<dbReference type="InterPro" id="IPR043142">
    <property type="entry name" value="PapC-like_C_sf"/>
</dbReference>
<dbReference type="GO" id="GO:0009279">
    <property type="term" value="C:cell outer membrane"/>
    <property type="evidence" value="ECO:0007669"/>
    <property type="project" value="UniProtKB-SubCell"/>
</dbReference>
<dbReference type="GO" id="GO:0015473">
    <property type="term" value="F:fimbrial usher porin activity"/>
    <property type="evidence" value="ECO:0007669"/>
    <property type="project" value="InterPro"/>
</dbReference>
<proteinExistence type="inferred from homology"/>
<evidence type="ECO:0000256" key="8">
    <source>
        <dbReference type="ARBA" id="ARBA00023237"/>
    </source>
</evidence>
<dbReference type="GO" id="GO:0009297">
    <property type="term" value="P:pilus assembly"/>
    <property type="evidence" value="ECO:0007669"/>
    <property type="project" value="InterPro"/>
</dbReference>
<name>A0AAU7T1T7_9GAMM</name>
<dbReference type="PANTHER" id="PTHR30451:SF20">
    <property type="entry name" value="FIMBRIAE USHER"/>
    <property type="match status" value="1"/>
</dbReference>
<dbReference type="Pfam" id="PF13953">
    <property type="entry name" value="PapC_C"/>
    <property type="match status" value="1"/>
</dbReference>
<dbReference type="PANTHER" id="PTHR30451">
    <property type="entry name" value="OUTER MEMBRANE USHER PROTEIN"/>
    <property type="match status" value="1"/>
</dbReference>
<evidence type="ECO:0000259" key="12">
    <source>
        <dbReference type="Pfam" id="PF13954"/>
    </source>
</evidence>
<organism evidence="13">
    <name type="scientific">Acinetobacter sp. A1-4-2</name>
    <dbReference type="NCBI Taxonomy" id="3156489"/>
    <lineage>
        <taxon>Bacteria</taxon>
        <taxon>Pseudomonadati</taxon>
        <taxon>Pseudomonadota</taxon>
        <taxon>Gammaproteobacteria</taxon>
        <taxon>Moraxellales</taxon>
        <taxon>Moraxellaceae</taxon>
        <taxon>Acinetobacter</taxon>
    </lineage>
</organism>
<keyword evidence="7 9" id="KW-0472">Membrane</keyword>
<evidence type="ECO:0000256" key="3">
    <source>
        <dbReference type="ARBA" id="ARBA00022448"/>
    </source>
</evidence>
<dbReference type="FunFam" id="2.60.40.3110:FF:000001">
    <property type="entry name" value="Putative fimbrial outer membrane usher"/>
    <property type="match status" value="1"/>
</dbReference>
<keyword evidence="9" id="KW-1029">Fimbrium biogenesis</keyword>
<evidence type="ECO:0000256" key="9">
    <source>
        <dbReference type="RuleBase" id="RU003884"/>
    </source>
</evidence>
<evidence type="ECO:0000256" key="10">
    <source>
        <dbReference type="SAM" id="SignalP"/>
    </source>
</evidence>
<dbReference type="InterPro" id="IPR037224">
    <property type="entry name" value="PapC_N_sf"/>
</dbReference>
<dbReference type="EMBL" id="CP157982">
    <property type="protein sequence ID" value="XBU17251.1"/>
    <property type="molecule type" value="Genomic_DNA"/>
</dbReference>
<keyword evidence="4" id="KW-1134">Transmembrane beta strand</keyword>
<geneLocation type="plasmid" evidence="13">
    <name>unnamed1</name>
</geneLocation>
<evidence type="ECO:0000256" key="5">
    <source>
        <dbReference type="ARBA" id="ARBA00022692"/>
    </source>
</evidence>
<keyword evidence="5 9" id="KW-0812">Transmembrane</keyword>
<dbReference type="Gene3D" id="3.10.20.410">
    <property type="match status" value="1"/>
</dbReference>
<dbReference type="Gene3D" id="2.60.40.2610">
    <property type="entry name" value="Outer membrane usher protein FimD, plug domain"/>
    <property type="match status" value="1"/>
</dbReference>
<dbReference type="InterPro" id="IPR042186">
    <property type="entry name" value="FimD_plug_dom"/>
</dbReference>
<evidence type="ECO:0000256" key="6">
    <source>
        <dbReference type="ARBA" id="ARBA00022729"/>
    </source>
</evidence>
<dbReference type="InterPro" id="IPR000015">
    <property type="entry name" value="Fimb_usher"/>
</dbReference>
<keyword evidence="6 10" id="KW-0732">Signal</keyword>
<evidence type="ECO:0000256" key="4">
    <source>
        <dbReference type="ARBA" id="ARBA00022452"/>
    </source>
</evidence>
<dbReference type="Gene3D" id="2.60.40.2070">
    <property type="match status" value="1"/>
</dbReference>
<dbReference type="InterPro" id="IPR018030">
    <property type="entry name" value="Fimbrial_membr_usher_CS"/>
</dbReference>
<evidence type="ECO:0000256" key="7">
    <source>
        <dbReference type="ARBA" id="ARBA00023136"/>
    </source>
</evidence>
<dbReference type="Pfam" id="PF00577">
    <property type="entry name" value="Usher"/>
    <property type="match status" value="1"/>
</dbReference>
<protein>
    <submittedName>
        <fullName evidence="13">Fimbria/pilus outer membrane usher protein</fullName>
    </submittedName>
</protein>
<evidence type="ECO:0000256" key="1">
    <source>
        <dbReference type="ARBA" id="ARBA00004571"/>
    </source>
</evidence>
<dbReference type="RefSeq" id="WP_349929867.1">
    <property type="nucleotide sequence ID" value="NZ_CP157982.1"/>
</dbReference>
<feature type="signal peptide" evidence="10">
    <location>
        <begin position="1"/>
        <end position="27"/>
    </location>
</feature>
<feature type="domain" description="PapC-like C-terminal" evidence="11">
    <location>
        <begin position="791"/>
        <end position="855"/>
    </location>
</feature>
<gene>
    <name evidence="13" type="ORF">ABJ384_14835</name>
</gene>
<feature type="chain" id="PRO_5043728278" evidence="10">
    <location>
        <begin position="28"/>
        <end position="875"/>
    </location>
</feature>
<dbReference type="SUPFAM" id="SSF141729">
    <property type="entry name" value="FimD N-terminal domain-like"/>
    <property type="match status" value="1"/>
</dbReference>
<keyword evidence="3 9" id="KW-0813">Transport</keyword>
<evidence type="ECO:0000256" key="2">
    <source>
        <dbReference type="ARBA" id="ARBA00008064"/>
    </source>
</evidence>
<dbReference type="FunFam" id="2.60.40.2610:FF:000001">
    <property type="entry name" value="Outer membrane fimbrial usher protein"/>
    <property type="match status" value="1"/>
</dbReference>
<sequence>MERTLPLFLPFCLSLMIHCICLQQASAQEQPLAVSTNSNSLTQAYSKQPTKETFTFDPHLFQGSSLSAAMIERFNQADRIEAGVYKVDIYINDRFLERRSIPFIDNQAATQGVDACLSTELLEQAGVLGDEAYRKQQASIPELPPCLTITQVATGSSSHFDFSLLRLNLMVPQRFMKNLPRGYVNPADLDSGSSIGFVNYMGNYYYSQSRLSHQNNNESAFMSFNGGINLGKWQYRQQSNLSMNNEHDTTWRHLRSYVQRPVDKLKSQLLLGQQYSSGRFLSGLAFQGLSLQTDERMRPDSMRGYAPVIRGIAQSNAKVSIEQNGIEIYQITVAPGPFEINDLYPTNYDGNLTVIVTEADGSRHSTEVPYAAVPTSLRAGLSNYSLALGWTDLDQTHDAFFSDINYEYGVSNSITVNGGIRFADAYQALAVGGVYGSFLGALGANLTYSRAELPSMDGQESTDGWMTNLTYSKTLQPTKTTITLAGYRYSTSGYREFSDILRSRYAWEQGSLWSSYSNLQRSRFQINLSQPLGSYGSFYLSGSTQDYRDGRQRDTSLQAGYQKSFGILSVNLNYTRQKLHSLQGGSVKQEHFDNFGGLSLSFPLGSNRGRLTPNLNANYNRSNDSDNYQVGISGALDEDYSLSYNLGMNGGGQSNDQTYNAGLYKRLSKMSLGLNSAYNQQYWQSSLNASGALAIHAGGITLGSYLGDTFALVEAKGAKGAKIVSSPTNRIDRFGYALVPSISPYRYNTIALDPQGVSGNIELEGGEQRIAPYAGAAVKVNFKTRYGYSVLIQSRLAEGQNIPMGADVRNEAGEVIGMVGQAGQAYVRVEQPQGTLTFDWGDDAGQRCTMPYRIDRQQLEQPMIKLQLQCIVENE</sequence>
<keyword evidence="8 9" id="KW-0998">Cell outer membrane</keyword>